<dbReference type="RefSeq" id="XP_018293270.1">
    <property type="nucleotide sequence ID" value="XM_018438355.1"/>
</dbReference>
<organism evidence="1 2">
    <name type="scientific">Phycomyces blakesleeanus (strain ATCC 8743b / DSM 1359 / FGSC 10004 / NBRC 33097 / NRRL 1555)</name>
    <dbReference type="NCBI Taxonomy" id="763407"/>
    <lineage>
        <taxon>Eukaryota</taxon>
        <taxon>Fungi</taxon>
        <taxon>Fungi incertae sedis</taxon>
        <taxon>Mucoromycota</taxon>
        <taxon>Mucoromycotina</taxon>
        <taxon>Mucoromycetes</taxon>
        <taxon>Mucorales</taxon>
        <taxon>Phycomycetaceae</taxon>
        <taxon>Phycomyces</taxon>
    </lineage>
</organism>
<dbReference type="EMBL" id="KV440977">
    <property type="protein sequence ID" value="OAD75230.1"/>
    <property type="molecule type" value="Genomic_DNA"/>
</dbReference>
<evidence type="ECO:0000313" key="2">
    <source>
        <dbReference type="Proteomes" id="UP000077315"/>
    </source>
</evidence>
<dbReference type="GeneID" id="28999261"/>
<evidence type="ECO:0000313" key="1">
    <source>
        <dbReference type="EMBL" id="OAD75230.1"/>
    </source>
</evidence>
<reference evidence="2" key="1">
    <citation type="submission" date="2015-06" db="EMBL/GenBank/DDBJ databases">
        <title>Expansion of signal transduction pathways in fungi by whole-genome duplication.</title>
        <authorList>
            <consortium name="DOE Joint Genome Institute"/>
            <person name="Corrochano L.M."/>
            <person name="Kuo A."/>
            <person name="Marcet-Houben M."/>
            <person name="Polaino S."/>
            <person name="Salamov A."/>
            <person name="Villalobos J.M."/>
            <person name="Alvarez M.I."/>
            <person name="Avalos J."/>
            <person name="Benito E.P."/>
            <person name="Benoit I."/>
            <person name="Burger G."/>
            <person name="Camino L.P."/>
            <person name="Canovas D."/>
            <person name="Cerda-Olmedo E."/>
            <person name="Cheng J.-F."/>
            <person name="Dominguez A."/>
            <person name="Elias M."/>
            <person name="Eslava A.P."/>
            <person name="Glaser F."/>
            <person name="Grimwood J."/>
            <person name="Gutierrez G."/>
            <person name="Heitman J."/>
            <person name="Henrissat B."/>
            <person name="Iturriaga E.A."/>
            <person name="Lang B.F."/>
            <person name="Lavin J.L."/>
            <person name="Lee S."/>
            <person name="Li W."/>
            <person name="Lindquist E."/>
            <person name="Lopez-Garcia S."/>
            <person name="Luque E.M."/>
            <person name="Marcos A.T."/>
            <person name="Martin J."/>
            <person name="McCluskey K."/>
            <person name="Medina H.R."/>
            <person name="Miralles-Duran A."/>
            <person name="Miyazaki A."/>
            <person name="Munoz-Torres E."/>
            <person name="Oguiza J.A."/>
            <person name="Ohm R."/>
            <person name="Olmedo M."/>
            <person name="Orejas M."/>
            <person name="Ortiz-Castellanos L."/>
            <person name="Pisabarro A.G."/>
            <person name="Rodriguez-Romero J."/>
            <person name="Ruiz-Herrera J."/>
            <person name="Ruiz-Vazquez R."/>
            <person name="Sanz C."/>
            <person name="Schackwitz W."/>
            <person name="Schmutz J."/>
            <person name="Shahriari M."/>
            <person name="Shelest E."/>
            <person name="Silva-Franco F."/>
            <person name="Soanes D."/>
            <person name="Syed K."/>
            <person name="Tagua V.G."/>
            <person name="Talbot N.J."/>
            <person name="Thon M."/>
            <person name="De vries R.P."/>
            <person name="Wiebenga A."/>
            <person name="Yadav J.S."/>
            <person name="Braun E.L."/>
            <person name="Baker S."/>
            <person name="Garre V."/>
            <person name="Horwitz B."/>
            <person name="Torres-Martinez S."/>
            <person name="Idnurm A."/>
            <person name="Herrera-Estrella A."/>
            <person name="Gabaldon T."/>
            <person name="Grigoriev I.V."/>
        </authorList>
    </citation>
    <scope>NUCLEOTIDE SEQUENCE [LARGE SCALE GENOMIC DNA]</scope>
    <source>
        <strain evidence="2">NRRL 1555(-)</strain>
    </source>
</reference>
<protein>
    <submittedName>
        <fullName evidence="1">Uncharacterized protein</fullName>
    </submittedName>
</protein>
<dbReference type="VEuPathDB" id="FungiDB:PHYBLDRAFT_180724"/>
<dbReference type="InParanoid" id="A0A167N7I0"/>
<keyword evidence="2" id="KW-1185">Reference proteome</keyword>
<name>A0A167N7I0_PHYB8</name>
<sequence>MSMPTRIARMKKARASKEIDYLHNNINVIDLSCSLITTRSCEITRLHKGDSATVAGVAYYISKDTEMELDIDDSTVDNESIRDSEHTMDAMDVGEVVSYKYGCTFKNREGEAHHKIARAAYRDIVRFVNTIIWDHDEIMLVTVLMSYISPGPESVMVKQLMLCLSKSSIKGHEYDVCPSGCRLYGINDDQESCVDCGEP</sequence>
<gene>
    <name evidence="1" type="ORF">PHYBLDRAFT_180724</name>
</gene>
<accession>A0A167N7I0</accession>
<dbReference type="Proteomes" id="UP000077315">
    <property type="component" value="Unassembled WGS sequence"/>
</dbReference>
<dbReference type="AlphaFoldDB" id="A0A167N7I0"/>
<proteinExistence type="predicted"/>